<evidence type="ECO:0000313" key="3">
    <source>
        <dbReference type="WBParaSite" id="SBAD_0001049401-mRNA-1"/>
    </source>
</evidence>
<proteinExistence type="predicted"/>
<reference evidence="1 2" key="2">
    <citation type="submission" date="2018-11" db="EMBL/GenBank/DDBJ databases">
        <authorList>
            <consortium name="Pathogen Informatics"/>
        </authorList>
    </citation>
    <scope>NUCLEOTIDE SEQUENCE [LARGE SCALE GENOMIC DNA]</scope>
</reference>
<dbReference type="AlphaFoldDB" id="A0A183J2N3"/>
<evidence type="ECO:0000313" key="1">
    <source>
        <dbReference type="EMBL" id="VDP29216.1"/>
    </source>
</evidence>
<dbReference type="WBParaSite" id="SBAD_0001049401-mRNA-1">
    <property type="protein sequence ID" value="SBAD_0001049401-mRNA-1"/>
    <property type="gene ID" value="SBAD_0001049401"/>
</dbReference>
<gene>
    <name evidence="1" type="ORF">SBAD_LOCUS10131</name>
</gene>
<evidence type="ECO:0000313" key="2">
    <source>
        <dbReference type="Proteomes" id="UP000270296"/>
    </source>
</evidence>
<organism evidence="3">
    <name type="scientific">Soboliphyme baturini</name>
    <dbReference type="NCBI Taxonomy" id="241478"/>
    <lineage>
        <taxon>Eukaryota</taxon>
        <taxon>Metazoa</taxon>
        <taxon>Ecdysozoa</taxon>
        <taxon>Nematoda</taxon>
        <taxon>Enoplea</taxon>
        <taxon>Dorylaimia</taxon>
        <taxon>Dioctophymatida</taxon>
        <taxon>Dioctophymatoidea</taxon>
        <taxon>Soboliphymatidae</taxon>
        <taxon>Soboliphyme</taxon>
    </lineage>
</organism>
<keyword evidence="2" id="KW-1185">Reference proteome</keyword>
<reference evidence="3" key="1">
    <citation type="submission" date="2016-06" db="UniProtKB">
        <authorList>
            <consortium name="WormBaseParasite"/>
        </authorList>
    </citation>
    <scope>IDENTIFICATION</scope>
</reference>
<sequence>MEYHTKIRRQKQPKNQIGNNNARRLEQIPVMTPDVETGWQLFKSDIFELLPNAADIDGLACYLEVRKNLRWTRECPIKRAFLKQEVECEFVAVRLRTRSRDTTIGAFPMKNTVALAPSTSGHGPHRIELASALATRHGQNPLAIDSD</sequence>
<protein>
    <submittedName>
        <fullName evidence="3">Transposase</fullName>
    </submittedName>
</protein>
<dbReference type="Proteomes" id="UP000270296">
    <property type="component" value="Unassembled WGS sequence"/>
</dbReference>
<dbReference type="EMBL" id="UZAM01013653">
    <property type="protein sequence ID" value="VDP29216.1"/>
    <property type="molecule type" value="Genomic_DNA"/>
</dbReference>
<accession>A0A183J2N3</accession>
<name>A0A183J2N3_9BILA</name>